<evidence type="ECO:0000256" key="1">
    <source>
        <dbReference type="ARBA" id="ARBA00004651"/>
    </source>
</evidence>
<keyword evidence="3" id="KW-1003">Cell membrane</keyword>
<dbReference type="Gene3D" id="1.20.1250.20">
    <property type="entry name" value="MFS general substrate transporter like domains"/>
    <property type="match status" value="1"/>
</dbReference>
<keyword evidence="2" id="KW-0813">Transport</keyword>
<dbReference type="PROSITE" id="PS50850">
    <property type="entry name" value="MFS"/>
    <property type="match status" value="1"/>
</dbReference>
<dbReference type="PANTHER" id="PTHR43266">
    <property type="entry name" value="MACROLIDE-EFFLUX PROTEIN"/>
    <property type="match status" value="1"/>
</dbReference>
<comment type="caution">
    <text evidence="9">The sequence shown here is derived from an EMBL/GenBank/DDBJ whole genome shotgun (WGS) entry which is preliminary data.</text>
</comment>
<accession>A0ABV6GW25</accession>
<gene>
    <name evidence="9" type="ORF">ACFFHQ_14705</name>
</gene>
<dbReference type="RefSeq" id="WP_382377568.1">
    <property type="nucleotide sequence ID" value="NZ_JBHLVN010000109.1"/>
</dbReference>
<reference evidence="9 10" key="1">
    <citation type="submission" date="2024-09" db="EMBL/GenBank/DDBJ databases">
        <authorList>
            <person name="Sun Q."/>
            <person name="Mori K."/>
        </authorList>
    </citation>
    <scope>NUCLEOTIDE SEQUENCE [LARGE SCALE GENOMIC DNA]</scope>
    <source>
        <strain evidence="9 10">CCM 7224</strain>
    </source>
</reference>
<proteinExistence type="predicted"/>
<dbReference type="InterPro" id="IPR022324">
    <property type="entry name" value="Bacilysin_exporter_BacE_put"/>
</dbReference>
<evidence type="ECO:0000259" key="8">
    <source>
        <dbReference type="PROSITE" id="PS50850"/>
    </source>
</evidence>
<dbReference type="Pfam" id="PF07690">
    <property type="entry name" value="MFS_1"/>
    <property type="match status" value="1"/>
</dbReference>
<feature type="non-terminal residue" evidence="9">
    <location>
        <position position="249"/>
    </location>
</feature>
<keyword evidence="10" id="KW-1185">Reference proteome</keyword>
<dbReference type="CDD" id="cd06173">
    <property type="entry name" value="MFS_MefA_like"/>
    <property type="match status" value="1"/>
</dbReference>
<protein>
    <submittedName>
        <fullName evidence="9">MFS transporter</fullName>
    </submittedName>
</protein>
<sequence length="249" mass="27249">GDGITRVALIYLIGKSSSHSLLIGMVIFVQLLPTAVLSLVFGPLVDRFSKRRLMVFADLYRMIIVLCMAAFAQSPIILLVLLGLHGIGTALFVPAQSSIVPSIIPKERIPEAIALSNGTASAMQIIAPAIGGLFLLSERYDINFMVNAATFLLSAILIWSIKFEEYLHHKQKKSGYWLDALTGYRDIFLLPILRFFLFMMIPLSFVIGILNTNLVSALLHHFHVSPSHFGFLEASIGVGAILGSLLGPK</sequence>
<evidence type="ECO:0000313" key="9">
    <source>
        <dbReference type="EMBL" id="MFC0298624.1"/>
    </source>
</evidence>
<dbReference type="InterPro" id="IPR036259">
    <property type="entry name" value="MFS_trans_sf"/>
</dbReference>
<evidence type="ECO:0000313" key="10">
    <source>
        <dbReference type="Proteomes" id="UP001589785"/>
    </source>
</evidence>
<dbReference type="SUPFAM" id="SSF103473">
    <property type="entry name" value="MFS general substrate transporter"/>
    <property type="match status" value="1"/>
</dbReference>
<evidence type="ECO:0000256" key="2">
    <source>
        <dbReference type="ARBA" id="ARBA00022448"/>
    </source>
</evidence>
<feature type="non-terminal residue" evidence="9">
    <location>
        <position position="1"/>
    </location>
</feature>
<keyword evidence="5 7" id="KW-1133">Transmembrane helix</keyword>
<feature type="transmembrane region" description="Helical" evidence="7">
    <location>
        <begin position="20"/>
        <end position="41"/>
    </location>
</feature>
<evidence type="ECO:0000256" key="7">
    <source>
        <dbReference type="SAM" id="Phobius"/>
    </source>
</evidence>
<feature type="domain" description="Major facilitator superfamily (MFS) profile" evidence="8">
    <location>
        <begin position="1"/>
        <end position="249"/>
    </location>
</feature>
<feature type="transmembrane region" description="Helical" evidence="7">
    <location>
        <begin position="229"/>
        <end position="247"/>
    </location>
</feature>
<evidence type="ECO:0000256" key="5">
    <source>
        <dbReference type="ARBA" id="ARBA00022989"/>
    </source>
</evidence>
<comment type="subcellular location">
    <subcellularLocation>
        <location evidence="1">Cell membrane</location>
        <topology evidence="1">Multi-pass membrane protein</topology>
    </subcellularLocation>
</comment>
<dbReference type="InterPro" id="IPR020846">
    <property type="entry name" value="MFS_dom"/>
</dbReference>
<evidence type="ECO:0000256" key="6">
    <source>
        <dbReference type="ARBA" id="ARBA00023136"/>
    </source>
</evidence>
<dbReference type="InterPro" id="IPR011701">
    <property type="entry name" value="MFS"/>
</dbReference>
<evidence type="ECO:0000256" key="3">
    <source>
        <dbReference type="ARBA" id="ARBA00022475"/>
    </source>
</evidence>
<keyword evidence="6 7" id="KW-0472">Membrane</keyword>
<dbReference type="PANTHER" id="PTHR43266:SF10">
    <property type="entry name" value="BACILYSIN EXPORTER BACE-RELATED"/>
    <property type="match status" value="1"/>
</dbReference>
<evidence type="ECO:0000256" key="4">
    <source>
        <dbReference type="ARBA" id="ARBA00022692"/>
    </source>
</evidence>
<keyword evidence="4 7" id="KW-0812">Transmembrane</keyword>
<dbReference type="Proteomes" id="UP001589785">
    <property type="component" value="Unassembled WGS sequence"/>
</dbReference>
<dbReference type="PRINTS" id="PR01988">
    <property type="entry name" value="EXPORTERBACE"/>
</dbReference>
<feature type="transmembrane region" description="Helical" evidence="7">
    <location>
        <begin position="142"/>
        <end position="161"/>
    </location>
</feature>
<organism evidence="9 10">
    <name type="scientific">Geobacillus jurassicus</name>
    <dbReference type="NCBI Taxonomy" id="235932"/>
    <lineage>
        <taxon>Bacteria</taxon>
        <taxon>Bacillati</taxon>
        <taxon>Bacillota</taxon>
        <taxon>Bacilli</taxon>
        <taxon>Bacillales</taxon>
        <taxon>Anoxybacillaceae</taxon>
        <taxon>Geobacillus</taxon>
    </lineage>
</organism>
<feature type="transmembrane region" description="Helical" evidence="7">
    <location>
        <begin position="187"/>
        <end position="209"/>
    </location>
</feature>
<dbReference type="EMBL" id="JBHLVN010000109">
    <property type="protein sequence ID" value="MFC0298624.1"/>
    <property type="molecule type" value="Genomic_DNA"/>
</dbReference>
<name>A0ABV6GW25_9BACL</name>